<proteinExistence type="predicted"/>
<dbReference type="AlphaFoldDB" id="A0A3R5UYX1"/>
<dbReference type="EMBL" id="CP035108">
    <property type="protein sequence ID" value="QAR33180.1"/>
    <property type="molecule type" value="Genomic_DNA"/>
</dbReference>
<evidence type="ECO:0000313" key="1">
    <source>
        <dbReference type="EMBL" id="QAR33180.1"/>
    </source>
</evidence>
<protein>
    <submittedName>
        <fullName evidence="1">DUF86 domain-containing protein</fullName>
    </submittedName>
</protein>
<reference evidence="1 2" key="1">
    <citation type="submission" date="2019-01" db="EMBL/GenBank/DDBJ databases">
        <title>Geovibrio thiophilus DSM 11263, complete genome.</title>
        <authorList>
            <person name="Spring S."/>
            <person name="Bunk B."/>
            <person name="Sproer C."/>
        </authorList>
    </citation>
    <scope>NUCLEOTIDE SEQUENCE [LARGE SCALE GENOMIC DNA]</scope>
    <source>
        <strain evidence="1 2">DSM 11263</strain>
    </source>
</reference>
<dbReference type="InterPro" id="IPR010235">
    <property type="entry name" value="HepT"/>
</dbReference>
<organism evidence="1 2">
    <name type="scientific">Geovibrio thiophilus</name>
    <dbReference type="NCBI Taxonomy" id="139438"/>
    <lineage>
        <taxon>Bacteria</taxon>
        <taxon>Pseudomonadati</taxon>
        <taxon>Deferribacterota</taxon>
        <taxon>Deferribacteres</taxon>
        <taxon>Deferribacterales</taxon>
        <taxon>Geovibrionaceae</taxon>
        <taxon>Geovibrio</taxon>
    </lineage>
</organism>
<sequence>MILDLPPLKDSVNALERAINAVEHNKEILGEDILEAARAGVIQNFEVTYELCWKFIQRWFKENRSPDEAESIRTKKDIFRMVARENLIADPLPWFSYAEARNLSAHTYNSKNADYIYSAAGRFLFDAKKLLSALEQIND</sequence>
<dbReference type="SUPFAM" id="SSF81593">
    <property type="entry name" value="Nucleotidyltransferase substrate binding subunit/domain"/>
    <property type="match status" value="1"/>
</dbReference>
<dbReference type="RefSeq" id="WP_128466466.1">
    <property type="nucleotide sequence ID" value="NZ_CP035108.1"/>
</dbReference>
<dbReference type="Pfam" id="PF08780">
    <property type="entry name" value="NTase_sub_bind"/>
    <property type="match status" value="1"/>
</dbReference>
<dbReference type="KEGG" id="gtl:EP073_07125"/>
<dbReference type="OrthoDB" id="9810452at2"/>
<dbReference type="Gene3D" id="1.20.120.330">
    <property type="entry name" value="Nucleotidyltransferases domain 2"/>
    <property type="match status" value="1"/>
</dbReference>
<dbReference type="NCBIfam" id="TIGR01987">
    <property type="entry name" value="HI0074"/>
    <property type="match status" value="1"/>
</dbReference>
<name>A0A3R5UYX1_9BACT</name>
<evidence type="ECO:0000313" key="2">
    <source>
        <dbReference type="Proteomes" id="UP000287502"/>
    </source>
</evidence>
<accession>A0A3R5UYX1</accession>
<dbReference type="Proteomes" id="UP000287502">
    <property type="component" value="Chromosome"/>
</dbReference>
<gene>
    <name evidence="1" type="ORF">EP073_07125</name>
</gene>
<keyword evidence="2" id="KW-1185">Reference proteome</keyword>